<evidence type="ECO:0000313" key="3">
    <source>
        <dbReference type="Proteomes" id="UP000287033"/>
    </source>
</evidence>
<gene>
    <name evidence="2" type="ORF">chiPu_0029041</name>
</gene>
<organism evidence="2 3">
    <name type="scientific">Chiloscyllium punctatum</name>
    <name type="common">Brownbanded bambooshark</name>
    <name type="synonym">Hemiscyllium punctatum</name>
    <dbReference type="NCBI Taxonomy" id="137246"/>
    <lineage>
        <taxon>Eukaryota</taxon>
        <taxon>Metazoa</taxon>
        <taxon>Chordata</taxon>
        <taxon>Craniata</taxon>
        <taxon>Vertebrata</taxon>
        <taxon>Chondrichthyes</taxon>
        <taxon>Elasmobranchii</taxon>
        <taxon>Galeomorphii</taxon>
        <taxon>Galeoidea</taxon>
        <taxon>Orectolobiformes</taxon>
        <taxon>Hemiscylliidae</taxon>
        <taxon>Chiloscyllium</taxon>
    </lineage>
</organism>
<dbReference type="Proteomes" id="UP000287033">
    <property type="component" value="Unassembled WGS sequence"/>
</dbReference>
<feature type="non-terminal residue" evidence="2">
    <location>
        <position position="1"/>
    </location>
</feature>
<feature type="non-terminal residue" evidence="2">
    <location>
        <position position="310"/>
    </location>
</feature>
<feature type="compositionally biased region" description="Basic and acidic residues" evidence="1">
    <location>
        <begin position="77"/>
        <end position="90"/>
    </location>
</feature>
<name>A0A401TQF0_CHIPU</name>
<sequence length="310" mass="35853">PARRYADRQHAGRRRRRLHRYRQGSSRDAQSGSTRPVRPRPGARRPALHRDRDRPQLRDHRLRRRAFAHPVRGGSADARRVLGDHCDSRHSKPMCRTRRPARRGNRRASDSAGAGLAAEAGRYERRQLLLDELLDLRRVEDLDEGPQARVVLFVRPCREAQHQSIVHGPIDDQRRLRITARRDQIGDVDEREADVVERAIGLRRIELDDLQILRIVDDIEPAHRKALAGRQLDQPRTLEQDQAARAVQRLIRDRDAVAGFDLVERLDLLREQPDRRDHADLVDLHQVESALLVLQRKIGRMLEQIGVDIA</sequence>
<reference evidence="2 3" key="1">
    <citation type="journal article" date="2018" name="Nat. Ecol. Evol.">
        <title>Shark genomes provide insights into elasmobranch evolution and the origin of vertebrates.</title>
        <authorList>
            <person name="Hara Y"/>
            <person name="Yamaguchi K"/>
            <person name="Onimaru K"/>
            <person name="Kadota M"/>
            <person name="Koyanagi M"/>
            <person name="Keeley SD"/>
            <person name="Tatsumi K"/>
            <person name="Tanaka K"/>
            <person name="Motone F"/>
            <person name="Kageyama Y"/>
            <person name="Nozu R"/>
            <person name="Adachi N"/>
            <person name="Nishimura O"/>
            <person name="Nakagawa R"/>
            <person name="Tanegashima C"/>
            <person name="Kiyatake I"/>
            <person name="Matsumoto R"/>
            <person name="Murakumo K"/>
            <person name="Nishida K"/>
            <person name="Terakita A"/>
            <person name="Kuratani S"/>
            <person name="Sato K"/>
            <person name="Hyodo S Kuraku.S."/>
        </authorList>
    </citation>
    <scope>NUCLEOTIDE SEQUENCE [LARGE SCALE GENOMIC DNA]</scope>
</reference>
<evidence type="ECO:0000256" key="1">
    <source>
        <dbReference type="SAM" id="MobiDB-lite"/>
    </source>
</evidence>
<comment type="caution">
    <text evidence="2">The sequence shown here is derived from an EMBL/GenBank/DDBJ whole genome shotgun (WGS) entry which is preliminary data.</text>
</comment>
<feature type="compositionally biased region" description="Basic residues" evidence="1">
    <location>
        <begin position="91"/>
        <end position="106"/>
    </location>
</feature>
<protein>
    <submittedName>
        <fullName evidence="2">Uncharacterized protein</fullName>
    </submittedName>
</protein>
<feature type="compositionally biased region" description="Basic residues" evidence="1">
    <location>
        <begin position="37"/>
        <end position="47"/>
    </location>
</feature>
<feature type="compositionally biased region" description="Basic and acidic residues" evidence="1">
    <location>
        <begin position="48"/>
        <end position="59"/>
    </location>
</feature>
<feature type="compositionally biased region" description="Basic residues" evidence="1">
    <location>
        <begin position="11"/>
        <end position="22"/>
    </location>
</feature>
<dbReference type="AlphaFoldDB" id="A0A401TQF0"/>
<evidence type="ECO:0000313" key="2">
    <source>
        <dbReference type="EMBL" id="GCC44818.1"/>
    </source>
</evidence>
<accession>A0A401TQF0</accession>
<proteinExistence type="predicted"/>
<keyword evidence="3" id="KW-1185">Reference proteome</keyword>
<feature type="compositionally biased region" description="Basic and acidic residues" evidence="1">
    <location>
        <begin position="1"/>
        <end position="10"/>
    </location>
</feature>
<dbReference type="EMBL" id="BEZZ01146696">
    <property type="protein sequence ID" value="GCC44818.1"/>
    <property type="molecule type" value="Genomic_DNA"/>
</dbReference>
<feature type="region of interest" description="Disordered" evidence="1">
    <location>
        <begin position="1"/>
        <end position="116"/>
    </location>
</feature>